<evidence type="ECO:0000313" key="2">
    <source>
        <dbReference type="EMBL" id="MCG2614649.1"/>
    </source>
</evidence>
<organism evidence="2 3">
    <name type="scientific">Terrimonas ginsenosidimutans</name>
    <dbReference type="NCBI Taxonomy" id="2908004"/>
    <lineage>
        <taxon>Bacteria</taxon>
        <taxon>Pseudomonadati</taxon>
        <taxon>Bacteroidota</taxon>
        <taxon>Chitinophagia</taxon>
        <taxon>Chitinophagales</taxon>
        <taxon>Chitinophagaceae</taxon>
        <taxon>Terrimonas</taxon>
    </lineage>
</organism>
<keyword evidence="1" id="KW-1133">Transmembrane helix</keyword>
<sequence length="180" mass="20286">MVSTQLILRILLILACIIFIGLCIEAGGYLTNAVFALVKPEAVKYLWKEVDLSALLRYDRSHFFTVVVVITIISVLKAVLFYLIIRVLFNKNLSLAQPFNQPLVRFINTASFITLLIGIFCTSGMNYSHWLKNNGASLPDVNQLHFDGGDVWLFMAVTLFIIAQVFKKGIEIQTENELTV</sequence>
<keyword evidence="1" id="KW-0812">Transmembrane</keyword>
<dbReference type="EMBL" id="JAKLTR010000005">
    <property type="protein sequence ID" value="MCG2614649.1"/>
    <property type="molecule type" value="Genomic_DNA"/>
</dbReference>
<feature type="transmembrane region" description="Helical" evidence="1">
    <location>
        <begin position="149"/>
        <end position="166"/>
    </location>
</feature>
<dbReference type="InterPro" id="IPR021354">
    <property type="entry name" value="DUF2975"/>
</dbReference>
<keyword evidence="1" id="KW-0472">Membrane</keyword>
<gene>
    <name evidence="2" type="ORF">LZZ85_10170</name>
</gene>
<evidence type="ECO:0000256" key="1">
    <source>
        <dbReference type="SAM" id="Phobius"/>
    </source>
</evidence>
<keyword evidence="3" id="KW-1185">Reference proteome</keyword>
<feature type="transmembrane region" description="Helical" evidence="1">
    <location>
        <begin position="106"/>
        <end position="129"/>
    </location>
</feature>
<dbReference type="Pfam" id="PF11188">
    <property type="entry name" value="DUF2975"/>
    <property type="match status" value="1"/>
</dbReference>
<evidence type="ECO:0000313" key="3">
    <source>
        <dbReference type="Proteomes" id="UP001165367"/>
    </source>
</evidence>
<name>A0ABS9KQQ4_9BACT</name>
<reference evidence="2" key="1">
    <citation type="submission" date="2022-01" db="EMBL/GenBank/DDBJ databases">
        <authorList>
            <person name="Jo J.-H."/>
            <person name="Im W.-T."/>
        </authorList>
    </citation>
    <scope>NUCLEOTIDE SEQUENCE</scope>
    <source>
        <strain evidence="2">NA20</strain>
    </source>
</reference>
<dbReference type="RefSeq" id="WP_237871267.1">
    <property type="nucleotide sequence ID" value="NZ_JAKLTR010000005.1"/>
</dbReference>
<protein>
    <submittedName>
        <fullName evidence="2">DUF2975 domain-containing protein</fullName>
    </submittedName>
</protein>
<accession>A0ABS9KQQ4</accession>
<dbReference type="Proteomes" id="UP001165367">
    <property type="component" value="Unassembled WGS sequence"/>
</dbReference>
<comment type="caution">
    <text evidence="2">The sequence shown here is derived from an EMBL/GenBank/DDBJ whole genome shotgun (WGS) entry which is preliminary data.</text>
</comment>
<proteinExistence type="predicted"/>
<feature type="transmembrane region" description="Helical" evidence="1">
    <location>
        <begin position="7"/>
        <end position="30"/>
    </location>
</feature>
<feature type="transmembrane region" description="Helical" evidence="1">
    <location>
        <begin position="63"/>
        <end position="85"/>
    </location>
</feature>